<keyword evidence="3" id="KW-1185">Reference proteome</keyword>
<comment type="caution">
    <text evidence="2">The sequence shown here is derived from an EMBL/GenBank/DDBJ whole genome shotgun (WGS) entry which is preliminary data.</text>
</comment>
<reference evidence="2" key="2">
    <citation type="submission" date="2023-01" db="EMBL/GenBank/DDBJ databases">
        <title>Draft genome sequence of Maritalea porphyrae strain NBRC 107169.</title>
        <authorList>
            <person name="Sun Q."/>
            <person name="Mori K."/>
        </authorList>
    </citation>
    <scope>NUCLEOTIDE SEQUENCE</scope>
    <source>
        <strain evidence="2">NBRC 107169</strain>
    </source>
</reference>
<feature type="region of interest" description="Disordered" evidence="1">
    <location>
        <begin position="1"/>
        <end position="39"/>
    </location>
</feature>
<sequence>MSAVAGVGLAPTYERPDPIKQHMEAAREGEKREKVEAADKENIQVMQERREQIKAPVNKGQGTLVDKEA</sequence>
<protein>
    <submittedName>
        <fullName evidence="2">Uncharacterized protein</fullName>
    </submittedName>
</protein>
<evidence type="ECO:0000256" key="1">
    <source>
        <dbReference type="SAM" id="MobiDB-lite"/>
    </source>
</evidence>
<feature type="compositionally biased region" description="Basic and acidic residues" evidence="1">
    <location>
        <begin position="14"/>
        <end position="39"/>
    </location>
</feature>
<name>A0ABQ5UKG8_9HYPH</name>
<reference evidence="2" key="1">
    <citation type="journal article" date="2014" name="Int. J. Syst. Evol. Microbiol.">
        <title>Complete genome of a new Firmicutes species belonging to the dominant human colonic microbiota ('Ruminococcus bicirculans') reveals two chromosomes and a selective capacity to utilize plant glucans.</title>
        <authorList>
            <consortium name="NISC Comparative Sequencing Program"/>
            <person name="Wegmann U."/>
            <person name="Louis P."/>
            <person name="Goesmann A."/>
            <person name="Henrissat B."/>
            <person name="Duncan S.H."/>
            <person name="Flint H.J."/>
        </authorList>
    </citation>
    <scope>NUCLEOTIDE SEQUENCE</scope>
    <source>
        <strain evidence="2">NBRC 107169</strain>
    </source>
</reference>
<organism evidence="2 3">
    <name type="scientific">Maritalea porphyrae</name>
    <dbReference type="NCBI Taxonomy" id="880732"/>
    <lineage>
        <taxon>Bacteria</taxon>
        <taxon>Pseudomonadati</taxon>
        <taxon>Pseudomonadota</taxon>
        <taxon>Alphaproteobacteria</taxon>
        <taxon>Hyphomicrobiales</taxon>
        <taxon>Devosiaceae</taxon>
        <taxon>Maritalea</taxon>
    </lineage>
</organism>
<gene>
    <name evidence="2" type="ORF">GCM10007879_00290</name>
</gene>
<dbReference type="RefSeq" id="WP_284360791.1">
    <property type="nucleotide sequence ID" value="NZ_BSNI01000001.1"/>
</dbReference>
<dbReference type="EMBL" id="BSNI01000001">
    <property type="protein sequence ID" value="GLQ15780.1"/>
    <property type="molecule type" value="Genomic_DNA"/>
</dbReference>
<dbReference type="Proteomes" id="UP001161405">
    <property type="component" value="Unassembled WGS sequence"/>
</dbReference>
<evidence type="ECO:0000313" key="2">
    <source>
        <dbReference type="EMBL" id="GLQ15780.1"/>
    </source>
</evidence>
<evidence type="ECO:0000313" key="3">
    <source>
        <dbReference type="Proteomes" id="UP001161405"/>
    </source>
</evidence>
<proteinExistence type="predicted"/>
<accession>A0ABQ5UKG8</accession>